<dbReference type="GO" id="GO:0003677">
    <property type="term" value="F:DNA binding"/>
    <property type="evidence" value="ECO:0007669"/>
    <property type="project" value="UniProtKB-KW"/>
</dbReference>
<feature type="domain" description="HTH merR-type" evidence="2">
    <location>
        <begin position="16"/>
        <end position="50"/>
    </location>
</feature>
<feature type="domain" description="HTH merR-type" evidence="2">
    <location>
        <begin position="130"/>
        <end position="199"/>
    </location>
</feature>
<accession>A0A1T4PHC8</accession>
<dbReference type="Pfam" id="PF13411">
    <property type="entry name" value="MerR_1"/>
    <property type="match status" value="1"/>
</dbReference>
<dbReference type="SUPFAM" id="SSF46955">
    <property type="entry name" value="Putative DNA-binding domain"/>
    <property type="match status" value="2"/>
</dbReference>
<dbReference type="InterPro" id="IPR000551">
    <property type="entry name" value="MerR-type_HTH_dom"/>
</dbReference>
<evidence type="ECO:0000313" key="3">
    <source>
        <dbReference type="EMBL" id="SJZ90909.1"/>
    </source>
</evidence>
<dbReference type="SMART" id="SM00422">
    <property type="entry name" value="HTH_MERR"/>
    <property type="match status" value="2"/>
</dbReference>
<evidence type="ECO:0000313" key="4">
    <source>
        <dbReference type="Proteomes" id="UP000190637"/>
    </source>
</evidence>
<keyword evidence="1 3" id="KW-0238">DNA-binding</keyword>
<dbReference type="PANTHER" id="PTHR30204">
    <property type="entry name" value="REDOX-CYCLING DRUG-SENSING TRANSCRIPTIONAL ACTIVATOR SOXR"/>
    <property type="match status" value="1"/>
</dbReference>
<proteinExistence type="predicted"/>
<dbReference type="PROSITE" id="PS50937">
    <property type="entry name" value="HTH_MERR_2"/>
    <property type="match status" value="2"/>
</dbReference>
<dbReference type="AlphaFoldDB" id="A0A1T4PHC8"/>
<dbReference type="Gene3D" id="1.10.1660.10">
    <property type="match status" value="2"/>
</dbReference>
<evidence type="ECO:0000256" key="1">
    <source>
        <dbReference type="ARBA" id="ARBA00023125"/>
    </source>
</evidence>
<organism evidence="3 4">
    <name type="scientific">Marinactinospora thermotolerans DSM 45154</name>
    <dbReference type="NCBI Taxonomy" id="1122192"/>
    <lineage>
        <taxon>Bacteria</taxon>
        <taxon>Bacillati</taxon>
        <taxon>Actinomycetota</taxon>
        <taxon>Actinomycetes</taxon>
        <taxon>Streptosporangiales</taxon>
        <taxon>Nocardiopsidaceae</taxon>
        <taxon>Marinactinospora</taxon>
    </lineage>
</organism>
<dbReference type="RefSeq" id="WP_235000874.1">
    <property type="nucleotide sequence ID" value="NZ_FUWS01000004.1"/>
</dbReference>
<dbReference type="EMBL" id="FUWS01000004">
    <property type="protein sequence ID" value="SJZ90909.1"/>
    <property type="molecule type" value="Genomic_DNA"/>
</dbReference>
<sequence length="256" mass="28040">MKPQIREGEELRPVDLARLAGVSSQQIRNYEDAGVLPPARRTPGDHRRYTCRHRDALLAYRGLVAGYGPIVAGEVMRAVHAGDVAGAVERVDAAHAALHEQRRSLRAAGEALEVMARQALPDLPPAARRDMRVGEVARLLGVRPSALRVWEEAGLLHPERDAATGYRRYGPADIRDARMIAVLRQSRYLLDQIRPVLDGLRRTGDSDALRAAIARRLDGITRRAVAMLEGAGLLHRYLALHGPAPHTRTEVGAAEG</sequence>
<reference evidence="3 4" key="1">
    <citation type="submission" date="2017-02" db="EMBL/GenBank/DDBJ databases">
        <authorList>
            <person name="Peterson S.W."/>
        </authorList>
    </citation>
    <scope>NUCLEOTIDE SEQUENCE [LARGE SCALE GENOMIC DNA]</scope>
    <source>
        <strain evidence="3 4">DSM 45154</strain>
    </source>
</reference>
<evidence type="ECO:0000259" key="2">
    <source>
        <dbReference type="PROSITE" id="PS50937"/>
    </source>
</evidence>
<dbReference type="InterPro" id="IPR009061">
    <property type="entry name" value="DNA-bd_dom_put_sf"/>
</dbReference>
<name>A0A1T4PHC8_9ACTN</name>
<keyword evidence="4" id="KW-1185">Reference proteome</keyword>
<protein>
    <submittedName>
        <fullName evidence="3">DNA-binding transcriptional regulator, MerR family</fullName>
    </submittedName>
</protein>
<dbReference type="PANTHER" id="PTHR30204:SF93">
    <property type="entry name" value="HTH MERR-TYPE DOMAIN-CONTAINING PROTEIN"/>
    <property type="match status" value="1"/>
</dbReference>
<dbReference type="STRING" id="1122192.SAMN02745673_01817"/>
<dbReference type="Pfam" id="PF00376">
    <property type="entry name" value="MerR"/>
    <property type="match status" value="1"/>
</dbReference>
<dbReference type="InterPro" id="IPR047057">
    <property type="entry name" value="MerR_fam"/>
</dbReference>
<dbReference type="GO" id="GO:0003700">
    <property type="term" value="F:DNA-binding transcription factor activity"/>
    <property type="evidence" value="ECO:0007669"/>
    <property type="project" value="InterPro"/>
</dbReference>
<gene>
    <name evidence="3" type="ORF">SAMN02745673_01817</name>
</gene>
<dbReference type="Proteomes" id="UP000190637">
    <property type="component" value="Unassembled WGS sequence"/>
</dbReference>